<dbReference type="OrthoDB" id="9816225at2"/>
<dbReference type="InterPro" id="IPR051212">
    <property type="entry name" value="Type-I_RE_S_subunit"/>
</dbReference>
<keyword evidence="3" id="KW-0238">DNA-binding</keyword>
<evidence type="ECO:0000256" key="3">
    <source>
        <dbReference type="ARBA" id="ARBA00023125"/>
    </source>
</evidence>
<dbReference type="RefSeq" id="WP_136840767.1">
    <property type="nucleotide sequence ID" value="NZ_SWBR01000002.1"/>
</dbReference>
<sequence length="546" mass="61751">MHKLPKHWKMLPLAELVVLRKGKKPIKLLPVPFHQSVPYLDIDAIENNNYKQYADSTSTVISSYDDIFIVADGSRSGLVARGQVGAVGSTIICISPLTINSDFLLYFLQAQYEFFNKNTTGASIPHLNQNLLLTLKVPIPPPDEQVFIANSLKITLDKYQDDFKDAKNEMLQVQKYKRSVLDKAIGGDLTTTWRKQNKITLSETKDELLNICDSPSILNKRDTRFTVPHSWIITDAKSVCSKITDGEHNTPPRQQSGELLLSARNVRDGFIDYADVDYISVEQLRKLRKRCDPEKNDVLIVSVGATIGRTAIVSDNISFALVRSVLLLKPKISGYFLMYCLQSPLLQDLIKESCKGVAQAHLYITETNNLPIPFPSFAEQEQIVIQVDKHFRTAEQLEEKTKVTLKKVDDLQRSIFQLAYSGRIAVNPGAGKVDSVWFNEFVELNNVARQNFITNNKAISDKKKTAYKKLRDVMATKKSIIEILEGATKNQITVEDAWHQSHYYEKGEIEDFYEELESVSKKNKSGKIVSWEFTNSSKGGVLLKLK</sequence>
<keyword evidence="6" id="KW-0540">Nuclease</keyword>
<organism evidence="6 7">
    <name type="scientific">Pedobacter polaris</name>
    <dbReference type="NCBI Taxonomy" id="2571273"/>
    <lineage>
        <taxon>Bacteria</taxon>
        <taxon>Pseudomonadati</taxon>
        <taxon>Bacteroidota</taxon>
        <taxon>Sphingobacteriia</taxon>
        <taxon>Sphingobacteriales</taxon>
        <taxon>Sphingobacteriaceae</taxon>
        <taxon>Pedobacter</taxon>
    </lineage>
</organism>
<reference evidence="6 7" key="1">
    <citation type="submission" date="2019-04" db="EMBL/GenBank/DDBJ databases">
        <title>Pedobacter sp. RP-3-22 sp. nov., isolated from Arctic soil.</title>
        <authorList>
            <person name="Dahal R.H."/>
            <person name="Kim D.-U."/>
        </authorList>
    </citation>
    <scope>NUCLEOTIDE SEQUENCE [LARGE SCALE GENOMIC DNA]</scope>
    <source>
        <strain evidence="6 7">RP-3-22</strain>
    </source>
</reference>
<evidence type="ECO:0000256" key="4">
    <source>
        <dbReference type="SAM" id="Coils"/>
    </source>
</evidence>
<keyword evidence="4" id="KW-0175">Coiled coil</keyword>
<keyword evidence="6" id="KW-0378">Hydrolase</keyword>
<keyword evidence="2" id="KW-0680">Restriction system</keyword>
<comment type="caution">
    <text evidence="6">The sequence shown here is derived from an EMBL/GenBank/DDBJ whole genome shotgun (WGS) entry which is preliminary data.</text>
</comment>
<evidence type="ECO:0000256" key="1">
    <source>
        <dbReference type="ARBA" id="ARBA00010923"/>
    </source>
</evidence>
<dbReference type="InterPro" id="IPR044946">
    <property type="entry name" value="Restrct_endonuc_typeI_TRD_sf"/>
</dbReference>
<dbReference type="Proteomes" id="UP000309488">
    <property type="component" value="Unassembled WGS sequence"/>
</dbReference>
<dbReference type="Gene3D" id="3.90.220.20">
    <property type="entry name" value="DNA methylase specificity domains"/>
    <property type="match status" value="2"/>
</dbReference>
<feature type="domain" description="Type I restriction modification DNA specificity" evidence="5">
    <location>
        <begin position="5"/>
        <end position="167"/>
    </location>
</feature>
<dbReference type="PANTHER" id="PTHR43140:SF1">
    <property type="entry name" value="TYPE I RESTRICTION ENZYME ECOKI SPECIFICITY SUBUNIT"/>
    <property type="match status" value="1"/>
</dbReference>
<feature type="coiled-coil region" evidence="4">
    <location>
        <begin position="149"/>
        <end position="176"/>
    </location>
</feature>
<dbReference type="EMBL" id="SWBR01000002">
    <property type="protein sequence ID" value="TKC10691.1"/>
    <property type="molecule type" value="Genomic_DNA"/>
</dbReference>
<dbReference type="SUPFAM" id="SSF116734">
    <property type="entry name" value="DNA methylase specificity domain"/>
    <property type="match status" value="2"/>
</dbReference>
<evidence type="ECO:0000259" key="5">
    <source>
        <dbReference type="Pfam" id="PF01420"/>
    </source>
</evidence>
<protein>
    <submittedName>
        <fullName evidence="6">Restriction endonuclease subunit S</fullName>
    </submittedName>
</protein>
<comment type="similarity">
    <text evidence="1">Belongs to the type-I restriction system S methylase family.</text>
</comment>
<dbReference type="AlphaFoldDB" id="A0A4U1CRJ7"/>
<accession>A0A4U1CRJ7</accession>
<name>A0A4U1CRJ7_9SPHI</name>
<dbReference type="GO" id="GO:0004519">
    <property type="term" value="F:endonuclease activity"/>
    <property type="evidence" value="ECO:0007669"/>
    <property type="project" value="UniProtKB-KW"/>
</dbReference>
<dbReference type="CDD" id="cd17246">
    <property type="entry name" value="RMtype1_S_SonII-TRD2-CR2_like"/>
    <property type="match status" value="1"/>
</dbReference>
<dbReference type="GO" id="GO:0003677">
    <property type="term" value="F:DNA binding"/>
    <property type="evidence" value="ECO:0007669"/>
    <property type="project" value="UniProtKB-KW"/>
</dbReference>
<dbReference type="InterPro" id="IPR000055">
    <property type="entry name" value="Restrct_endonuc_typeI_TRD"/>
</dbReference>
<dbReference type="GO" id="GO:0009307">
    <property type="term" value="P:DNA restriction-modification system"/>
    <property type="evidence" value="ECO:0007669"/>
    <property type="project" value="UniProtKB-KW"/>
</dbReference>
<proteinExistence type="inferred from homology"/>
<evidence type="ECO:0000313" key="7">
    <source>
        <dbReference type="Proteomes" id="UP000309488"/>
    </source>
</evidence>
<evidence type="ECO:0000256" key="2">
    <source>
        <dbReference type="ARBA" id="ARBA00022747"/>
    </source>
</evidence>
<evidence type="ECO:0000313" key="6">
    <source>
        <dbReference type="EMBL" id="TKC10691.1"/>
    </source>
</evidence>
<keyword evidence="7" id="KW-1185">Reference proteome</keyword>
<dbReference type="Pfam" id="PF01420">
    <property type="entry name" value="Methylase_S"/>
    <property type="match status" value="2"/>
</dbReference>
<gene>
    <name evidence="6" type="ORF">FA048_10985</name>
</gene>
<dbReference type="PANTHER" id="PTHR43140">
    <property type="entry name" value="TYPE-1 RESTRICTION ENZYME ECOKI SPECIFICITY PROTEIN"/>
    <property type="match status" value="1"/>
</dbReference>
<keyword evidence="6" id="KW-0255">Endonuclease</keyword>
<feature type="domain" description="Type I restriction modification DNA specificity" evidence="5">
    <location>
        <begin position="273"/>
        <end position="406"/>
    </location>
</feature>